<sequence length="68" mass="7303">MVRSSGLKAKGHQGTAVTKRGLFCALLLGHVLQIAQTESWQEATTLALKCAGCLVHFSLELDPCEGDY</sequence>
<gene>
    <name evidence="2" type="ORF">SCLCIDRAFT_1218644</name>
</gene>
<dbReference type="Proteomes" id="UP000053989">
    <property type="component" value="Unassembled WGS sequence"/>
</dbReference>
<dbReference type="InParanoid" id="A0A0C2Z9D9"/>
<evidence type="ECO:0000313" key="3">
    <source>
        <dbReference type="Proteomes" id="UP000053989"/>
    </source>
</evidence>
<keyword evidence="1" id="KW-0732">Signal</keyword>
<evidence type="ECO:0000313" key="2">
    <source>
        <dbReference type="EMBL" id="KIM58518.1"/>
    </source>
</evidence>
<protein>
    <submittedName>
        <fullName evidence="2">Uncharacterized protein</fullName>
    </submittedName>
</protein>
<reference evidence="2 3" key="1">
    <citation type="submission" date="2014-04" db="EMBL/GenBank/DDBJ databases">
        <authorList>
            <consortium name="DOE Joint Genome Institute"/>
            <person name="Kuo A."/>
            <person name="Kohler A."/>
            <person name="Nagy L.G."/>
            <person name="Floudas D."/>
            <person name="Copeland A."/>
            <person name="Barry K.W."/>
            <person name="Cichocki N."/>
            <person name="Veneault-Fourrey C."/>
            <person name="LaButti K."/>
            <person name="Lindquist E.A."/>
            <person name="Lipzen A."/>
            <person name="Lundell T."/>
            <person name="Morin E."/>
            <person name="Murat C."/>
            <person name="Sun H."/>
            <person name="Tunlid A."/>
            <person name="Henrissat B."/>
            <person name="Grigoriev I.V."/>
            <person name="Hibbett D.S."/>
            <person name="Martin F."/>
            <person name="Nordberg H.P."/>
            <person name="Cantor M.N."/>
            <person name="Hua S.X."/>
        </authorList>
    </citation>
    <scope>NUCLEOTIDE SEQUENCE [LARGE SCALE GENOMIC DNA]</scope>
    <source>
        <strain evidence="2 3">Foug A</strain>
    </source>
</reference>
<name>A0A0C2Z9D9_9AGAM</name>
<feature type="chain" id="PRO_5002160184" evidence="1">
    <location>
        <begin position="38"/>
        <end position="68"/>
    </location>
</feature>
<evidence type="ECO:0000256" key="1">
    <source>
        <dbReference type="SAM" id="SignalP"/>
    </source>
</evidence>
<dbReference type="EMBL" id="KN822085">
    <property type="protein sequence ID" value="KIM58518.1"/>
    <property type="molecule type" value="Genomic_DNA"/>
</dbReference>
<organism evidence="2 3">
    <name type="scientific">Scleroderma citrinum Foug A</name>
    <dbReference type="NCBI Taxonomy" id="1036808"/>
    <lineage>
        <taxon>Eukaryota</taxon>
        <taxon>Fungi</taxon>
        <taxon>Dikarya</taxon>
        <taxon>Basidiomycota</taxon>
        <taxon>Agaricomycotina</taxon>
        <taxon>Agaricomycetes</taxon>
        <taxon>Agaricomycetidae</taxon>
        <taxon>Boletales</taxon>
        <taxon>Sclerodermatineae</taxon>
        <taxon>Sclerodermataceae</taxon>
        <taxon>Scleroderma</taxon>
    </lineage>
</organism>
<reference evidence="3" key="2">
    <citation type="submission" date="2015-01" db="EMBL/GenBank/DDBJ databases">
        <title>Evolutionary Origins and Diversification of the Mycorrhizal Mutualists.</title>
        <authorList>
            <consortium name="DOE Joint Genome Institute"/>
            <consortium name="Mycorrhizal Genomics Consortium"/>
            <person name="Kohler A."/>
            <person name="Kuo A."/>
            <person name="Nagy L.G."/>
            <person name="Floudas D."/>
            <person name="Copeland A."/>
            <person name="Barry K.W."/>
            <person name="Cichocki N."/>
            <person name="Veneault-Fourrey C."/>
            <person name="LaButti K."/>
            <person name="Lindquist E.A."/>
            <person name="Lipzen A."/>
            <person name="Lundell T."/>
            <person name="Morin E."/>
            <person name="Murat C."/>
            <person name="Riley R."/>
            <person name="Ohm R."/>
            <person name="Sun H."/>
            <person name="Tunlid A."/>
            <person name="Henrissat B."/>
            <person name="Grigoriev I.V."/>
            <person name="Hibbett D.S."/>
            <person name="Martin F."/>
        </authorList>
    </citation>
    <scope>NUCLEOTIDE SEQUENCE [LARGE SCALE GENOMIC DNA]</scope>
    <source>
        <strain evidence="3">Foug A</strain>
    </source>
</reference>
<keyword evidence="3" id="KW-1185">Reference proteome</keyword>
<dbReference type="AlphaFoldDB" id="A0A0C2Z9D9"/>
<accession>A0A0C2Z9D9</accession>
<dbReference type="HOGENOM" id="CLU_2795475_0_0_1"/>
<proteinExistence type="predicted"/>
<feature type="signal peptide" evidence="1">
    <location>
        <begin position="1"/>
        <end position="37"/>
    </location>
</feature>